<protein>
    <submittedName>
        <fullName evidence="2">Uncharacterized protein</fullName>
    </submittedName>
</protein>
<keyword evidence="1" id="KW-0472">Membrane</keyword>
<dbReference type="EMBL" id="CP078073">
    <property type="protein sequence ID" value="QXL90154.1"/>
    <property type="molecule type" value="Genomic_DNA"/>
</dbReference>
<evidence type="ECO:0000313" key="2">
    <source>
        <dbReference type="EMBL" id="QXL90154.1"/>
    </source>
</evidence>
<reference evidence="2 3" key="1">
    <citation type="submission" date="2021-07" db="EMBL/GenBank/DDBJ databases">
        <title>Karlodiniumbacter phycospheric gen. nov., sp. nov., a phycosphere bacterium isolated from karlodinium veneficum.</title>
        <authorList>
            <person name="Peng Y."/>
            <person name="Jiang L."/>
            <person name="Lee J."/>
        </authorList>
    </citation>
    <scope>NUCLEOTIDE SEQUENCE</scope>
    <source>
        <strain evidence="2 3">N5</strain>
    </source>
</reference>
<feature type="transmembrane region" description="Helical" evidence="1">
    <location>
        <begin position="6"/>
        <end position="23"/>
    </location>
</feature>
<evidence type="ECO:0000256" key="1">
    <source>
        <dbReference type="SAM" id="Phobius"/>
    </source>
</evidence>
<keyword evidence="1" id="KW-1133">Transmembrane helix</keyword>
<dbReference type="AlphaFoldDB" id="A0A975U0M2"/>
<keyword evidence="1" id="KW-0812">Transmembrane</keyword>
<sequence length="59" mass="6541">MGPSGLILLIMLVLIVVPFWKILPRAGIASWVALFAILPFVPFVLLWVLALKKWPGDEA</sequence>
<accession>A0A975U0M2</accession>
<organism evidence="2">
    <name type="scientific">Gymnodinialimonas phycosphaerae</name>
    <dbReference type="NCBI Taxonomy" id="2841589"/>
    <lineage>
        <taxon>Bacteria</taxon>
        <taxon>Pseudomonadati</taxon>
        <taxon>Pseudomonadota</taxon>
        <taxon>Alphaproteobacteria</taxon>
        <taxon>Rhodobacterales</taxon>
        <taxon>Paracoccaceae</taxon>
        <taxon>Gymnodinialimonas</taxon>
    </lineage>
</organism>
<keyword evidence="3" id="KW-1185">Reference proteome</keyword>
<feature type="transmembrane region" description="Helical" evidence="1">
    <location>
        <begin position="30"/>
        <end position="50"/>
    </location>
</feature>
<dbReference type="EMBL" id="JAIMBW010000001">
    <property type="protein sequence ID" value="MBY4895198.1"/>
    <property type="molecule type" value="Genomic_DNA"/>
</dbReference>
<name>A0A975U0M2_9RHOB</name>
<dbReference type="Proteomes" id="UP000693972">
    <property type="component" value="Unassembled WGS sequence"/>
</dbReference>
<evidence type="ECO:0000313" key="3">
    <source>
        <dbReference type="Proteomes" id="UP000693972"/>
    </source>
</evidence>
<proteinExistence type="predicted"/>
<gene>
    <name evidence="2" type="ORF">KUL25_20745</name>
</gene>